<feature type="active site" evidence="4">
    <location>
        <position position="133"/>
    </location>
</feature>
<dbReference type="CDD" id="cd16433">
    <property type="entry name" value="CheB"/>
    <property type="match status" value="1"/>
</dbReference>
<keyword evidence="1 4" id="KW-0378">Hydrolase</keyword>
<evidence type="ECO:0000256" key="2">
    <source>
        <dbReference type="ARBA" id="ARBA00039140"/>
    </source>
</evidence>
<dbReference type="EC" id="3.1.1.61" evidence="2"/>
<name>A0A5C8J0L5_9BACT</name>
<dbReference type="GO" id="GO:0008984">
    <property type="term" value="F:protein-glutamate methylesterase activity"/>
    <property type="evidence" value="ECO:0007669"/>
    <property type="project" value="UniProtKB-EC"/>
</dbReference>
<keyword evidence="7" id="KW-1185">Reference proteome</keyword>
<dbReference type="SUPFAM" id="SSF52738">
    <property type="entry name" value="Methylesterase CheB, C-terminal domain"/>
    <property type="match status" value="1"/>
</dbReference>
<dbReference type="Proteomes" id="UP000321926">
    <property type="component" value="Unassembled WGS sequence"/>
</dbReference>
<dbReference type="GO" id="GO:0006935">
    <property type="term" value="P:chemotaxis"/>
    <property type="evidence" value="ECO:0007669"/>
    <property type="project" value="UniProtKB-UniRule"/>
</dbReference>
<evidence type="ECO:0000256" key="4">
    <source>
        <dbReference type="PROSITE-ProRule" id="PRU00050"/>
    </source>
</evidence>
<accession>A0A5C8J0L5</accession>
<organism evidence="6 7">
    <name type="scientific">Pontibacter qinzhouensis</name>
    <dbReference type="NCBI Taxonomy" id="2603253"/>
    <lineage>
        <taxon>Bacteria</taxon>
        <taxon>Pseudomonadati</taxon>
        <taxon>Bacteroidota</taxon>
        <taxon>Cytophagia</taxon>
        <taxon>Cytophagales</taxon>
        <taxon>Hymenobacteraceae</taxon>
        <taxon>Pontibacter</taxon>
    </lineage>
</organism>
<protein>
    <recommendedName>
        <fullName evidence="2">protein-glutamate methylesterase</fullName>
        <ecNumber evidence="2">3.1.1.61</ecNumber>
    </recommendedName>
</protein>
<sequence length="242" mass="26313">MVEDKHLVVVGTSAGGMQALIKLISQLPTDFPSPVFIVQHVSVDSSIQVLVDRLKRYTSLTCKVAEDGDEIEASTIYMAPVDRHILLTEKQVLVVRGARENQFRPSIDPLFRSAAAYHRTAVIGIILTGFMSDGVVGMEMVARCGGRTVVQMPEDAEYPFLPENVLRQVKVDHVAAVADMGELLVQLVSKPVPAGVAIPTDIWEEAKMTERIMKNSTMTSIEELESVGTRAAYSCPDCGGGL</sequence>
<feature type="domain" description="CheB-type methylesterase" evidence="5">
    <location>
        <begin position="1"/>
        <end position="191"/>
    </location>
</feature>
<feature type="active site" evidence="4">
    <location>
        <position position="13"/>
    </location>
</feature>
<evidence type="ECO:0000256" key="1">
    <source>
        <dbReference type="ARBA" id="ARBA00022801"/>
    </source>
</evidence>
<dbReference type="RefSeq" id="WP_147923780.1">
    <property type="nucleotide sequence ID" value="NZ_VRTY01000118.1"/>
</dbReference>
<comment type="catalytic activity">
    <reaction evidence="3">
        <text>[protein]-L-glutamate 5-O-methyl ester + H2O = L-glutamyl-[protein] + methanol + H(+)</text>
        <dbReference type="Rhea" id="RHEA:23236"/>
        <dbReference type="Rhea" id="RHEA-COMP:10208"/>
        <dbReference type="Rhea" id="RHEA-COMP:10311"/>
        <dbReference type="ChEBI" id="CHEBI:15377"/>
        <dbReference type="ChEBI" id="CHEBI:15378"/>
        <dbReference type="ChEBI" id="CHEBI:17790"/>
        <dbReference type="ChEBI" id="CHEBI:29973"/>
        <dbReference type="ChEBI" id="CHEBI:82795"/>
        <dbReference type="EC" id="3.1.1.61"/>
    </reaction>
</comment>
<evidence type="ECO:0000313" key="7">
    <source>
        <dbReference type="Proteomes" id="UP000321926"/>
    </source>
</evidence>
<dbReference type="EMBL" id="VRTY01000118">
    <property type="protein sequence ID" value="TXK27245.1"/>
    <property type="molecule type" value="Genomic_DNA"/>
</dbReference>
<dbReference type="GO" id="GO:0005737">
    <property type="term" value="C:cytoplasm"/>
    <property type="evidence" value="ECO:0007669"/>
    <property type="project" value="InterPro"/>
</dbReference>
<dbReference type="InterPro" id="IPR000673">
    <property type="entry name" value="Sig_transdc_resp-reg_Me-estase"/>
</dbReference>
<keyword evidence="4" id="KW-0145">Chemotaxis</keyword>
<dbReference type="PROSITE" id="PS50122">
    <property type="entry name" value="CHEB"/>
    <property type="match status" value="1"/>
</dbReference>
<dbReference type="PANTHER" id="PTHR42872:SF6">
    <property type="entry name" value="PROTEIN-GLUTAMATE METHYLESTERASE_PROTEIN-GLUTAMINE GLUTAMINASE"/>
    <property type="match status" value="1"/>
</dbReference>
<dbReference type="Pfam" id="PF01339">
    <property type="entry name" value="CheB_methylest"/>
    <property type="match status" value="1"/>
</dbReference>
<dbReference type="PANTHER" id="PTHR42872">
    <property type="entry name" value="PROTEIN-GLUTAMATE METHYLESTERASE/PROTEIN-GLUTAMINE GLUTAMINASE"/>
    <property type="match status" value="1"/>
</dbReference>
<evidence type="ECO:0000256" key="3">
    <source>
        <dbReference type="ARBA" id="ARBA00048267"/>
    </source>
</evidence>
<dbReference type="Gene3D" id="3.40.50.180">
    <property type="entry name" value="Methylesterase CheB, C-terminal domain"/>
    <property type="match status" value="1"/>
</dbReference>
<dbReference type="OrthoDB" id="1524092at2"/>
<reference evidence="6 7" key="1">
    <citation type="submission" date="2019-08" db="EMBL/GenBank/DDBJ databases">
        <authorList>
            <person name="Shi S."/>
        </authorList>
    </citation>
    <scope>NUCLEOTIDE SEQUENCE [LARGE SCALE GENOMIC DNA]</scope>
    <source>
        <strain evidence="6 7">GY10130</strain>
    </source>
</reference>
<dbReference type="AlphaFoldDB" id="A0A5C8J0L5"/>
<comment type="caution">
    <text evidence="6">The sequence shown here is derived from an EMBL/GenBank/DDBJ whole genome shotgun (WGS) entry which is preliminary data.</text>
</comment>
<feature type="active site" evidence="4">
    <location>
        <position position="40"/>
    </location>
</feature>
<proteinExistence type="predicted"/>
<gene>
    <name evidence="6" type="ORF">FVR03_21215</name>
</gene>
<evidence type="ECO:0000313" key="6">
    <source>
        <dbReference type="EMBL" id="TXK27245.1"/>
    </source>
</evidence>
<dbReference type="InterPro" id="IPR035909">
    <property type="entry name" value="CheB_C"/>
</dbReference>
<dbReference type="GO" id="GO:0000156">
    <property type="term" value="F:phosphorelay response regulator activity"/>
    <property type="evidence" value="ECO:0007669"/>
    <property type="project" value="InterPro"/>
</dbReference>
<evidence type="ECO:0000259" key="5">
    <source>
        <dbReference type="PROSITE" id="PS50122"/>
    </source>
</evidence>